<evidence type="ECO:0000256" key="3">
    <source>
        <dbReference type="PIRSR" id="PIRSR005902-1"/>
    </source>
</evidence>
<dbReference type="PIRSF" id="PIRSF005902">
    <property type="entry name" value="DNase_TatD"/>
    <property type="match status" value="1"/>
</dbReference>
<organism evidence="4 5">
    <name type="scientific">Candidatus Scybalenecus merdavium</name>
    <dbReference type="NCBI Taxonomy" id="2840939"/>
    <lineage>
        <taxon>Bacteria</taxon>
        <taxon>Bacillati</taxon>
        <taxon>Bacillota</taxon>
        <taxon>Clostridia</taxon>
        <taxon>Eubacteriales</taxon>
        <taxon>Oscillospiraceae</taxon>
        <taxon>Oscillospiraceae incertae sedis</taxon>
        <taxon>Candidatus Scybalenecus</taxon>
    </lineage>
</organism>
<feature type="binding site" evidence="3">
    <location>
        <position position="130"/>
    </location>
    <ligand>
        <name>a divalent metal cation</name>
        <dbReference type="ChEBI" id="CHEBI:60240"/>
        <label>2</label>
    </ligand>
</feature>
<dbReference type="GO" id="GO:0046872">
    <property type="term" value="F:metal ion binding"/>
    <property type="evidence" value="ECO:0007669"/>
    <property type="project" value="UniProtKB-KW"/>
</dbReference>
<sequence length="255" mass="28444">MTGIIDTHAHYDDEQFAPDRAELLTALPEQGVSRVISCGCDVESSLFNRGLSRQYGYIFFAAGLHPENLEGCTPKDLEKIEALLADEKCVAVGEIGLDYHWMSSTKEKQRAFFEAQLELANRLGLPVIVHDREAHGDTLEILKKYKPTGVLHAFSGSREMAKEILDIGMYLGFGGVLTFKNARKATEVLQEIPKERILFETDCPYMSPEPYRGRRNDSAKIAFVAQKAASLLGCTAQEIIDVTAKNAKRLFWNGK</sequence>
<accession>A0A9D1MTT2</accession>
<feature type="binding site" evidence="3">
    <location>
        <position position="152"/>
    </location>
    <ligand>
        <name>a divalent metal cation</name>
        <dbReference type="ChEBI" id="CHEBI:60240"/>
        <label>2</label>
    </ligand>
</feature>
<dbReference type="SUPFAM" id="SSF51556">
    <property type="entry name" value="Metallo-dependent hydrolases"/>
    <property type="match status" value="1"/>
</dbReference>
<proteinExistence type="predicted"/>
<comment type="caution">
    <text evidence="4">The sequence shown here is derived from an EMBL/GenBank/DDBJ whole genome shotgun (WGS) entry which is preliminary data.</text>
</comment>
<dbReference type="NCBIfam" id="TIGR00010">
    <property type="entry name" value="YchF/TatD family DNA exonuclease"/>
    <property type="match status" value="1"/>
</dbReference>
<dbReference type="PANTHER" id="PTHR46124:SF2">
    <property type="entry name" value="D-AMINOACYL-TRNA DEACYLASE"/>
    <property type="match status" value="1"/>
</dbReference>
<dbReference type="InterPro" id="IPR032466">
    <property type="entry name" value="Metal_Hydrolase"/>
</dbReference>
<dbReference type="Gene3D" id="3.20.20.140">
    <property type="entry name" value="Metal-dependent hydrolases"/>
    <property type="match status" value="1"/>
</dbReference>
<dbReference type="AlphaFoldDB" id="A0A9D1MTT2"/>
<dbReference type="EMBL" id="DVNM01000012">
    <property type="protein sequence ID" value="HIU68754.1"/>
    <property type="molecule type" value="Genomic_DNA"/>
</dbReference>
<dbReference type="Pfam" id="PF01026">
    <property type="entry name" value="TatD_DNase"/>
    <property type="match status" value="1"/>
</dbReference>
<dbReference type="CDD" id="cd01310">
    <property type="entry name" value="TatD_DNAse"/>
    <property type="match status" value="1"/>
</dbReference>
<protein>
    <submittedName>
        <fullName evidence="4">TatD family hydrolase</fullName>
    </submittedName>
</protein>
<reference evidence="4" key="2">
    <citation type="journal article" date="2021" name="PeerJ">
        <title>Extensive microbial diversity within the chicken gut microbiome revealed by metagenomics and culture.</title>
        <authorList>
            <person name="Gilroy R."/>
            <person name="Ravi A."/>
            <person name="Getino M."/>
            <person name="Pursley I."/>
            <person name="Horton D.L."/>
            <person name="Alikhan N.F."/>
            <person name="Baker D."/>
            <person name="Gharbi K."/>
            <person name="Hall N."/>
            <person name="Watson M."/>
            <person name="Adriaenssens E.M."/>
            <person name="Foster-Nyarko E."/>
            <person name="Jarju S."/>
            <person name="Secka A."/>
            <person name="Antonio M."/>
            <person name="Oren A."/>
            <person name="Chaudhuri R.R."/>
            <person name="La Ragione R."/>
            <person name="Hildebrand F."/>
            <person name="Pallen M.J."/>
        </authorList>
    </citation>
    <scope>NUCLEOTIDE SEQUENCE</scope>
    <source>
        <strain evidence="4">CHK176-6737</strain>
    </source>
</reference>
<gene>
    <name evidence="4" type="ORF">IAD23_02200</name>
</gene>
<feature type="binding site" evidence="3">
    <location>
        <position position="8"/>
    </location>
    <ligand>
        <name>a divalent metal cation</name>
        <dbReference type="ChEBI" id="CHEBI:60240"/>
        <label>1</label>
    </ligand>
</feature>
<evidence type="ECO:0000313" key="5">
    <source>
        <dbReference type="Proteomes" id="UP000824125"/>
    </source>
</evidence>
<dbReference type="GO" id="GO:0004536">
    <property type="term" value="F:DNA nuclease activity"/>
    <property type="evidence" value="ECO:0007669"/>
    <property type="project" value="InterPro"/>
</dbReference>
<keyword evidence="1 3" id="KW-0479">Metal-binding</keyword>
<dbReference type="Proteomes" id="UP000824125">
    <property type="component" value="Unassembled WGS sequence"/>
</dbReference>
<dbReference type="InterPro" id="IPR015991">
    <property type="entry name" value="TatD/YcfH-like"/>
</dbReference>
<dbReference type="PANTHER" id="PTHR46124">
    <property type="entry name" value="D-AMINOACYL-TRNA DEACYLASE"/>
    <property type="match status" value="1"/>
</dbReference>
<feature type="binding site" evidence="3">
    <location>
        <position position="202"/>
    </location>
    <ligand>
        <name>a divalent metal cation</name>
        <dbReference type="ChEBI" id="CHEBI:60240"/>
        <label>1</label>
    </ligand>
</feature>
<evidence type="ECO:0000256" key="2">
    <source>
        <dbReference type="ARBA" id="ARBA00022801"/>
    </source>
</evidence>
<evidence type="ECO:0000256" key="1">
    <source>
        <dbReference type="ARBA" id="ARBA00022723"/>
    </source>
</evidence>
<dbReference type="InterPro" id="IPR001130">
    <property type="entry name" value="TatD-like"/>
</dbReference>
<name>A0A9D1MTT2_9FIRM</name>
<feature type="binding site" evidence="3">
    <location>
        <position position="94"/>
    </location>
    <ligand>
        <name>a divalent metal cation</name>
        <dbReference type="ChEBI" id="CHEBI:60240"/>
        <label>1</label>
    </ligand>
</feature>
<dbReference type="FunFam" id="3.20.20.140:FF:000005">
    <property type="entry name" value="TatD family hydrolase"/>
    <property type="match status" value="1"/>
</dbReference>
<feature type="binding site" evidence="3">
    <location>
        <position position="10"/>
    </location>
    <ligand>
        <name>a divalent metal cation</name>
        <dbReference type="ChEBI" id="CHEBI:60240"/>
        <label>1</label>
    </ligand>
</feature>
<keyword evidence="2 4" id="KW-0378">Hydrolase</keyword>
<reference evidence="4" key="1">
    <citation type="submission" date="2020-10" db="EMBL/GenBank/DDBJ databases">
        <authorList>
            <person name="Gilroy R."/>
        </authorList>
    </citation>
    <scope>NUCLEOTIDE SEQUENCE</scope>
    <source>
        <strain evidence="4">CHK176-6737</strain>
    </source>
</reference>
<dbReference type="GO" id="GO:0016788">
    <property type="term" value="F:hydrolase activity, acting on ester bonds"/>
    <property type="evidence" value="ECO:0007669"/>
    <property type="project" value="InterPro"/>
</dbReference>
<evidence type="ECO:0000313" key="4">
    <source>
        <dbReference type="EMBL" id="HIU68754.1"/>
    </source>
</evidence>